<dbReference type="InterPro" id="IPR050810">
    <property type="entry name" value="Bact_Secretion_Sys_Channel"/>
</dbReference>
<dbReference type="GO" id="GO:0015627">
    <property type="term" value="C:type II protein secretion system complex"/>
    <property type="evidence" value="ECO:0007669"/>
    <property type="project" value="TreeGrafter"/>
</dbReference>
<evidence type="ECO:0000256" key="6">
    <source>
        <dbReference type="SAM" id="MobiDB-lite"/>
    </source>
</evidence>
<evidence type="ECO:0000256" key="7">
    <source>
        <dbReference type="SAM" id="SignalP"/>
    </source>
</evidence>
<evidence type="ECO:0000259" key="9">
    <source>
        <dbReference type="Pfam" id="PF03958"/>
    </source>
</evidence>
<dbReference type="PROSITE" id="PS00875">
    <property type="entry name" value="T2SP_D"/>
    <property type="match status" value="1"/>
</dbReference>
<dbReference type="KEGG" id="acaf:CA12_37000"/>
<dbReference type="Gene3D" id="3.30.1370.120">
    <property type="match status" value="5"/>
</dbReference>
<name>A0A517PDW9_9PLAN</name>
<evidence type="ECO:0000259" key="8">
    <source>
        <dbReference type="Pfam" id="PF00263"/>
    </source>
</evidence>
<evidence type="ECO:0000256" key="3">
    <source>
        <dbReference type="ARBA" id="ARBA00023136"/>
    </source>
</evidence>
<dbReference type="PRINTS" id="PR00811">
    <property type="entry name" value="BCTERIALGSPD"/>
</dbReference>
<dbReference type="OrthoDB" id="9779724at2"/>
<feature type="compositionally biased region" description="Low complexity" evidence="6">
    <location>
        <begin position="354"/>
        <end position="382"/>
    </location>
</feature>
<dbReference type="Proteomes" id="UP000318741">
    <property type="component" value="Chromosome"/>
</dbReference>
<feature type="region of interest" description="Disordered" evidence="6">
    <location>
        <begin position="127"/>
        <end position="184"/>
    </location>
</feature>
<evidence type="ECO:0000313" key="10">
    <source>
        <dbReference type="EMBL" id="QDT17572.1"/>
    </source>
</evidence>
<dbReference type="InterPro" id="IPR001775">
    <property type="entry name" value="GspD/PilQ"/>
</dbReference>
<dbReference type="EMBL" id="CP036265">
    <property type="protein sequence ID" value="QDT17572.1"/>
    <property type="molecule type" value="Genomic_DNA"/>
</dbReference>
<feature type="region of interest" description="Disordered" evidence="6">
    <location>
        <begin position="1253"/>
        <end position="1296"/>
    </location>
</feature>
<feature type="region of interest" description="Disordered" evidence="6">
    <location>
        <begin position="351"/>
        <end position="390"/>
    </location>
</feature>
<keyword evidence="3" id="KW-0472">Membrane</keyword>
<accession>A0A517PDW9</accession>
<feature type="compositionally biased region" description="Basic and acidic residues" evidence="6">
    <location>
        <begin position="154"/>
        <end position="183"/>
    </location>
</feature>
<organism evidence="10 11">
    <name type="scientific">Alienimonas californiensis</name>
    <dbReference type="NCBI Taxonomy" id="2527989"/>
    <lineage>
        <taxon>Bacteria</taxon>
        <taxon>Pseudomonadati</taxon>
        <taxon>Planctomycetota</taxon>
        <taxon>Planctomycetia</taxon>
        <taxon>Planctomycetales</taxon>
        <taxon>Planctomycetaceae</taxon>
        <taxon>Alienimonas</taxon>
    </lineage>
</organism>
<dbReference type="PANTHER" id="PTHR30332:SF24">
    <property type="entry name" value="SECRETIN GSPD-RELATED"/>
    <property type="match status" value="1"/>
</dbReference>
<dbReference type="PANTHER" id="PTHR30332">
    <property type="entry name" value="PROBABLE GENERAL SECRETION PATHWAY PROTEIN D"/>
    <property type="match status" value="1"/>
</dbReference>
<evidence type="ECO:0000256" key="5">
    <source>
        <dbReference type="RuleBase" id="RU004004"/>
    </source>
</evidence>
<feature type="domain" description="Type II/III secretion system secretin-like" evidence="8">
    <location>
        <begin position="1012"/>
        <end position="1182"/>
    </location>
</feature>
<dbReference type="GO" id="GO:0009306">
    <property type="term" value="P:protein secretion"/>
    <property type="evidence" value="ECO:0007669"/>
    <property type="project" value="InterPro"/>
</dbReference>
<feature type="chain" id="PRO_5022016863" evidence="7">
    <location>
        <begin position="31"/>
        <end position="1296"/>
    </location>
</feature>
<proteinExistence type="inferred from homology"/>
<gene>
    <name evidence="10" type="primary">gspD</name>
    <name evidence="10" type="ORF">CA12_37000</name>
</gene>
<feature type="domain" description="NolW-like" evidence="9">
    <location>
        <begin position="525"/>
        <end position="588"/>
    </location>
</feature>
<protein>
    <submittedName>
        <fullName evidence="10">Type II secretion system protein D</fullName>
    </submittedName>
</protein>
<comment type="similarity">
    <text evidence="4">Belongs to the bacterial secretin family.</text>
</comment>
<dbReference type="InterPro" id="IPR004845">
    <property type="entry name" value="T2SS_GspD_CS"/>
</dbReference>
<evidence type="ECO:0000256" key="4">
    <source>
        <dbReference type="RuleBase" id="RU004003"/>
    </source>
</evidence>
<comment type="subcellular location">
    <subcellularLocation>
        <location evidence="5">Cell outer membrane</location>
    </subcellularLocation>
    <subcellularLocation>
        <location evidence="1">Membrane</location>
    </subcellularLocation>
</comment>
<feature type="compositionally biased region" description="Pro residues" evidence="6">
    <location>
        <begin position="1274"/>
        <end position="1296"/>
    </location>
</feature>
<sequence precursor="true">MDRPAPLSRCRLALWATAVLLTAGAGPLRADDPAPAADRPAAAKAAVTMRHFNSPWPVVLQKLAEESGSNLVMKDVPPGRFSRFDRGAYTRDEAVKMLNQRLEPDGFRILEQGKNLIVISDRSVRQDYRRPTAPGAEGRPLHDPMTAQTPLPEPAERRRDFSSVIPHRDGEVRPAGRTAREAAAEYAAEQVQNAAHEEPMEPGAAPVFDLTAGEVAAAADAAAPVTVTVRVSRGNAKAVARALMLAVGDHAKLIDRGPGGHPAFAAYRPQEDGAPNLTGTPVYSVGMDETKDELIVTAPGARAEQIASVLTAIDRGPKDGQGMTVVAGGPETVAVSRQLRPVLATLARFRRQEGQAPDAAAPAGNAAAAQPPANPGDAAPPAGAGPGVADTGELQRILDNVRSDVQVEEFGNTGVLIIRGNRDDVAAVARVINQLEQLSAGLQPQIQLLFLRHVDSVPLSALLTEVYGELARLRNRGEEAPTRVTILPVGKPNAVIVIASEPDLEAVEALATQLDQPVPAGTQLEVFRLQHALAPQVAEAIEAFYAEREGLFPQVRLFADVRTNSLVVNAEPNGLAEVRKLVRDLDRGESGLVSRMEIVALEFATAEALADTINLAIRAVINPAQAQQGAGLGGGAAGGGADAQALQAARSVIVEYVTATGEVGRSGLLADVTVAPDPTGNRLILTAPEKTMPLLIALVAALDAPSGARADVKVFTLENADAETAVEILRELFDASATGGGAGTDAPAGVTLEGTTDAGSALVPLRFSADNRTQTVLAIGGTDALAIVEAVLLRLDSENRNRQRFFSVKLLNTPAIGVAQALSDLIVGRRTLLTQVPGFLAQGELIERDTVIIPETSSNRLLIFASDRSREEILRLIKEIDEAPPQVAIQVLLVEVDLQNTDEFGVELGFQDSVLFDRGITAAEDLLTVADTITSPNGVQTTTERVISQSTTPGFNFNNTAVPLGNNVAANPASTGIQGLNNFGFGRANAELGFGGFVLSASSANVSVLLRALAAKRSVHVLSRPQVTVLDQQLARIQVGQEVPVVDGVSITANSTIPTVTRQQSGLILQVTPRISPDGTVFMQIGVERSNFDLAGVPIFTDVATGAVITSPIKNVTITDTFASVPNGQTVVIGGIIVDSEAVDERKVPYLGDIPFLGQLFRTDSTVTSRSELLVFLTPRIIYTDADFELHKQVETDRLHFLEHEAEAIHGPLFGVAPSPGQGGYHPGLFGPPLDLPPGAAFEGGAIVPPSAIRRPSLPAPSPGGLDGEFCPVPTMPGAPHGPEPAPPAAYDPFMP</sequence>
<feature type="domain" description="NolW-like" evidence="9">
    <location>
        <begin position="712"/>
        <end position="798"/>
    </location>
</feature>
<dbReference type="Pfam" id="PF03958">
    <property type="entry name" value="Secretin_N"/>
    <property type="match status" value="2"/>
</dbReference>
<evidence type="ECO:0000256" key="1">
    <source>
        <dbReference type="ARBA" id="ARBA00004370"/>
    </source>
</evidence>
<keyword evidence="5" id="KW-0813">Transport</keyword>
<keyword evidence="2 7" id="KW-0732">Signal</keyword>
<dbReference type="InterPro" id="IPR004846">
    <property type="entry name" value="T2SS/T3SS_dom"/>
</dbReference>
<dbReference type="GO" id="GO:0009279">
    <property type="term" value="C:cell outer membrane"/>
    <property type="evidence" value="ECO:0007669"/>
    <property type="project" value="UniProtKB-SubCell"/>
</dbReference>
<evidence type="ECO:0000313" key="11">
    <source>
        <dbReference type="Proteomes" id="UP000318741"/>
    </source>
</evidence>
<dbReference type="Pfam" id="PF00263">
    <property type="entry name" value="Secretin"/>
    <property type="match status" value="1"/>
</dbReference>
<dbReference type="InterPro" id="IPR005644">
    <property type="entry name" value="NolW-like"/>
</dbReference>
<dbReference type="RefSeq" id="WP_145360432.1">
    <property type="nucleotide sequence ID" value="NZ_CP036265.1"/>
</dbReference>
<dbReference type="InterPro" id="IPR038591">
    <property type="entry name" value="NolW-like_sf"/>
</dbReference>
<evidence type="ECO:0000256" key="2">
    <source>
        <dbReference type="ARBA" id="ARBA00022729"/>
    </source>
</evidence>
<keyword evidence="11" id="KW-1185">Reference proteome</keyword>
<feature type="signal peptide" evidence="7">
    <location>
        <begin position="1"/>
        <end position="30"/>
    </location>
</feature>
<reference evidence="10 11" key="1">
    <citation type="submission" date="2019-02" db="EMBL/GenBank/DDBJ databases">
        <title>Deep-cultivation of Planctomycetes and their phenomic and genomic characterization uncovers novel biology.</title>
        <authorList>
            <person name="Wiegand S."/>
            <person name="Jogler M."/>
            <person name="Boedeker C."/>
            <person name="Pinto D."/>
            <person name="Vollmers J."/>
            <person name="Rivas-Marin E."/>
            <person name="Kohn T."/>
            <person name="Peeters S.H."/>
            <person name="Heuer A."/>
            <person name="Rast P."/>
            <person name="Oberbeckmann S."/>
            <person name="Bunk B."/>
            <person name="Jeske O."/>
            <person name="Meyerdierks A."/>
            <person name="Storesund J.E."/>
            <person name="Kallscheuer N."/>
            <person name="Luecker S."/>
            <person name="Lage O.M."/>
            <person name="Pohl T."/>
            <person name="Merkel B.J."/>
            <person name="Hornburger P."/>
            <person name="Mueller R.-W."/>
            <person name="Bruemmer F."/>
            <person name="Labrenz M."/>
            <person name="Spormann A.M."/>
            <person name="Op den Camp H."/>
            <person name="Overmann J."/>
            <person name="Amann R."/>
            <person name="Jetten M.S.M."/>
            <person name="Mascher T."/>
            <person name="Medema M.H."/>
            <person name="Devos D.P."/>
            <person name="Kaster A.-K."/>
            <person name="Ovreas L."/>
            <person name="Rohde M."/>
            <person name="Galperin M.Y."/>
            <person name="Jogler C."/>
        </authorList>
    </citation>
    <scope>NUCLEOTIDE SEQUENCE [LARGE SCALE GENOMIC DNA]</scope>
    <source>
        <strain evidence="10 11">CA12</strain>
    </source>
</reference>